<name>A0A5B7EB71_PORTR</name>
<protein>
    <submittedName>
        <fullName evidence="1">Uncharacterized protein</fullName>
    </submittedName>
</protein>
<evidence type="ECO:0000313" key="1">
    <source>
        <dbReference type="EMBL" id="MPC30898.1"/>
    </source>
</evidence>
<keyword evidence="2" id="KW-1185">Reference proteome</keyword>
<dbReference type="EMBL" id="VSRR010002335">
    <property type="protein sequence ID" value="MPC30898.1"/>
    <property type="molecule type" value="Genomic_DNA"/>
</dbReference>
<gene>
    <name evidence="1" type="ORF">E2C01_024170</name>
</gene>
<dbReference type="Proteomes" id="UP000324222">
    <property type="component" value="Unassembled WGS sequence"/>
</dbReference>
<evidence type="ECO:0000313" key="2">
    <source>
        <dbReference type="Proteomes" id="UP000324222"/>
    </source>
</evidence>
<comment type="caution">
    <text evidence="1">The sequence shown here is derived from an EMBL/GenBank/DDBJ whole genome shotgun (WGS) entry which is preliminary data.</text>
</comment>
<reference evidence="1 2" key="1">
    <citation type="submission" date="2019-05" db="EMBL/GenBank/DDBJ databases">
        <title>Another draft genome of Portunus trituberculatus and its Hox gene families provides insights of decapod evolution.</title>
        <authorList>
            <person name="Jeong J.-H."/>
            <person name="Song I."/>
            <person name="Kim S."/>
            <person name="Choi T."/>
            <person name="Kim D."/>
            <person name="Ryu S."/>
            <person name="Kim W."/>
        </authorList>
    </citation>
    <scope>NUCLEOTIDE SEQUENCE [LARGE SCALE GENOMIC DNA]</scope>
    <source>
        <tissue evidence="1">Muscle</tissue>
    </source>
</reference>
<organism evidence="1 2">
    <name type="scientific">Portunus trituberculatus</name>
    <name type="common">Swimming crab</name>
    <name type="synonym">Neptunus trituberculatus</name>
    <dbReference type="NCBI Taxonomy" id="210409"/>
    <lineage>
        <taxon>Eukaryota</taxon>
        <taxon>Metazoa</taxon>
        <taxon>Ecdysozoa</taxon>
        <taxon>Arthropoda</taxon>
        <taxon>Crustacea</taxon>
        <taxon>Multicrustacea</taxon>
        <taxon>Malacostraca</taxon>
        <taxon>Eumalacostraca</taxon>
        <taxon>Eucarida</taxon>
        <taxon>Decapoda</taxon>
        <taxon>Pleocyemata</taxon>
        <taxon>Brachyura</taxon>
        <taxon>Eubrachyura</taxon>
        <taxon>Portunoidea</taxon>
        <taxon>Portunidae</taxon>
        <taxon>Portuninae</taxon>
        <taxon>Portunus</taxon>
    </lineage>
</organism>
<accession>A0A5B7EB71</accession>
<dbReference type="AlphaFoldDB" id="A0A5B7EB71"/>
<proteinExistence type="predicted"/>
<sequence>MTTSGAAVATVGQREAANIAEGGVQTGGSEGHGVVVLQVQVFVLSSAELLPTCVHYGHSFLFFSLRTHEMLVGSDGVGRACHKRDIHNMEIIHRVPKSNIPVPAP</sequence>